<keyword evidence="2" id="KW-1185">Reference proteome</keyword>
<dbReference type="EMBL" id="JACHGN010000008">
    <property type="protein sequence ID" value="MBB5134288.1"/>
    <property type="molecule type" value="Genomic_DNA"/>
</dbReference>
<name>A0A840P3M9_9ACTN</name>
<proteinExistence type="predicted"/>
<reference evidence="1 2" key="1">
    <citation type="submission" date="2020-08" db="EMBL/GenBank/DDBJ databases">
        <title>Genomic Encyclopedia of Type Strains, Phase IV (KMG-IV): sequencing the most valuable type-strain genomes for metagenomic binning, comparative biology and taxonomic classification.</title>
        <authorList>
            <person name="Goeker M."/>
        </authorList>
    </citation>
    <scope>NUCLEOTIDE SEQUENCE [LARGE SCALE GENOMIC DNA]</scope>
    <source>
        <strain evidence="1 2">DSM 45615</strain>
    </source>
</reference>
<sequence length="183" mass="19910">MHAHTIFAEWDEIPDDADDTALLAGGYRSYSCVCGTPLPTRMAAELHAVETDQCSTCLGSAVEEVVPGFTRRCTSCTGTGRRRMQLIWEMAYAQAEVTITVEVVRGVISRFTGPFSLSQAADAVRGTLGLRPGRMPVGPRVRDVLRELEGTGEIALISAPDELLRGASIVLYRDPTWQRTIPA</sequence>
<evidence type="ECO:0000313" key="1">
    <source>
        <dbReference type="EMBL" id="MBB5134288.1"/>
    </source>
</evidence>
<dbReference type="AlphaFoldDB" id="A0A840P3M9"/>
<dbReference type="Proteomes" id="UP000578449">
    <property type="component" value="Unassembled WGS sequence"/>
</dbReference>
<evidence type="ECO:0000313" key="2">
    <source>
        <dbReference type="Proteomes" id="UP000578449"/>
    </source>
</evidence>
<accession>A0A840P3M9</accession>
<comment type="caution">
    <text evidence="1">The sequence shown here is derived from an EMBL/GenBank/DDBJ whole genome shotgun (WGS) entry which is preliminary data.</text>
</comment>
<gene>
    <name evidence="1" type="ORF">HNP84_004020</name>
</gene>
<protein>
    <submittedName>
        <fullName evidence="1">Uncharacterized protein</fullName>
    </submittedName>
</protein>
<dbReference type="RefSeq" id="WP_185051213.1">
    <property type="nucleotide sequence ID" value="NZ_BAABIX010000040.1"/>
</dbReference>
<organism evidence="1 2">
    <name type="scientific">Thermocatellispora tengchongensis</name>
    <dbReference type="NCBI Taxonomy" id="1073253"/>
    <lineage>
        <taxon>Bacteria</taxon>
        <taxon>Bacillati</taxon>
        <taxon>Actinomycetota</taxon>
        <taxon>Actinomycetes</taxon>
        <taxon>Streptosporangiales</taxon>
        <taxon>Streptosporangiaceae</taxon>
        <taxon>Thermocatellispora</taxon>
    </lineage>
</organism>